<accession>A0A449I4P1</accession>
<protein>
    <submittedName>
        <fullName evidence="2">Regulatory protein</fullName>
    </submittedName>
</protein>
<dbReference type="Proteomes" id="UP000396835">
    <property type="component" value="Unassembled WGS sequence"/>
</dbReference>
<evidence type="ECO:0000313" key="2">
    <source>
        <dbReference type="EMBL" id="VFB14394.1"/>
    </source>
</evidence>
<dbReference type="Gene3D" id="1.10.260.40">
    <property type="entry name" value="lambda repressor-like DNA-binding domains"/>
    <property type="match status" value="1"/>
</dbReference>
<dbReference type="InterPro" id="IPR010982">
    <property type="entry name" value="Lambda_DNA-bd_dom_sf"/>
</dbReference>
<sequence>MNHRIKGLIKEKGYTQQEFADKLGITRVGLSQLINGKPSYSTLEKISSALDVPMWQLFASPEDVASGADFVAFIKDGKNIYHADSIEELEKIISEIKSK</sequence>
<dbReference type="GO" id="GO:0003677">
    <property type="term" value="F:DNA binding"/>
    <property type="evidence" value="ECO:0007669"/>
    <property type="project" value="InterPro"/>
</dbReference>
<dbReference type="Pfam" id="PF01381">
    <property type="entry name" value="HTH_3"/>
    <property type="match status" value="1"/>
</dbReference>
<dbReference type="RefSeq" id="WP_131752397.1">
    <property type="nucleotide sequence ID" value="NZ_CAACYH010000004.1"/>
</dbReference>
<feature type="domain" description="HTH cro/C1-type" evidence="1">
    <location>
        <begin position="5"/>
        <end position="57"/>
    </location>
</feature>
<dbReference type="SUPFAM" id="SSF47413">
    <property type="entry name" value="lambda repressor-like DNA-binding domains"/>
    <property type="match status" value="1"/>
</dbReference>
<evidence type="ECO:0000259" key="1">
    <source>
        <dbReference type="PROSITE" id="PS50943"/>
    </source>
</evidence>
<proteinExistence type="predicted"/>
<dbReference type="SMART" id="SM00530">
    <property type="entry name" value="HTH_XRE"/>
    <property type="match status" value="1"/>
</dbReference>
<dbReference type="PROSITE" id="PS50943">
    <property type="entry name" value="HTH_CROC1"/>
    <property type="match status" value="1"/>
</dbReference>
<dbReference type="EMBL" id="CAACYH010000004">
    <property type="protein sequence ID" value="VFB14394.1"/>
    <property type="molecule type" value="Genomic_DNA"/>
</dbReference>
<dbReference type="InterPro" id="IPR001387">
    <property type="entry name" value="Cro/C1-type_HTH"/>
</dbReference>
<reference evidence="2 3" key="1">
    <citation type="submission" date="2019-02" db="EMBL/GenBank/DDBJ databases">
        <authorList>
            <consortium name="Pathogen Informatics"/>
        </authorList>
    </citation>
    <scope>NUCLEOTIDE SEQUENCE [LARGE SCALE GENOMIC DNA]</scope>
    <source>
        <strain evidence="2 3">3012STDY7078512</strain>
    </source>
</reference>
<name>A0A449I4P1_9BACE</name>
<gene>
    <name evidence="2" type="ORF">NCTC7812_01946</name>
</gene>
<organism evidence="2 3">
    <name type="scientific">Prevotella heparinolytica</name>
    <dbReference type="NCBI Taxonomy" id="28113"/>
    <lineage>
        <taxon>Bacteria</taxon>
        <taxon>Pseudomonadati</taxon>
        <taxon>Bacteroidota</taxon>
        <taxon>Bacteroidia</taxon>
        <taxon>Bacteroidales</taxon>
        <taxon>Bacteroidaceae</taxon>
        <taxon>Bacteroides</taxon>
    </lineage>
</organism>
<dbReference type="CDD" id="cd00093">
    <property type="entry name" value="HTH_XRE"/>
    <property type="match status" value="1"/>
</dbReference>
<evidence type="ECO:0000313" key="3">
    <source>
        <dbReference type="Proteomes" id="UP000396835"/>
    </source>
</evidence>
<dbReference type="OrthoDB" id="1004171at2"/>
<dbReference type="AlphaFoldDB" id="A0A449I4P1"/>